<reference evidence="2 3" key="1">
    <citation type="submission" date="2019-02" db="EMBL/GenBank/DDBJ databases">
        <title>Deep-cultivation of Planctomycetes and their phenomic and genomic characterization uncovers novel biology.</title>
        <authorList>
            <person name="Wiegand S."/>
            <person name="Jogler M."/>
            <person name="Boedeker C."/>
            <person name="Pinto D."/>
            <person name="Vollmers J."/>
            <person name="Rivas-Marin E."/>
            <person name="Kohn T."/>
            <person name="Peeters S.H."/>
            <person name="Heuer A."/>
            <person name="Rast P."/>
            <person name="Oberbeckmann S."/>
            <person name="Bunk B."/>
            <person name="Jeske O."/>
            <person name="Meyerdierks A."/>
            <person name="Storesund J.E."/>
            <person name="Kallscheuer N."/>
            <person name="Luecker S."/>
            <person name="Lage O.M."/>
            <person name="Pohl T."/>
            <person name="Merkel B.J."/>
            <person name="Hornburger P."/>
            <person name="Mueller R.-W."/>
            <person name="Bruemmer F."/>
            <person name="Labrenz M."/>
            <person name="Spormann A.M."/>
            <person name="Op Den Camp H."/>
            <person name="Overmann J."/>
            <person name="Amann R."/>
            <person name="Jetten M.S.M."/>
            <person name="Mascher T."/>
            <person name="Medema M.H."/>
            <person name="Devos D.P."/>
            <person name="Kaster A.-K."/>
            <person name="Ovreas L."/>
            <person name="Rohde M."/>
            <person name="Galperin M.Y."/>
            <person name="Jogler C."/>
        </authorList>
    </citation>
    <scope>NUCLEOTIDE SEQUENCE [LARGE SCALE GENOMIC DNA]</scope>
    <source>
        <strain evidence="2 3">Pan14r</strain>
    </source>
</reference>
<protein>
    <submittedName>
        <fullName evidence="2">Uncharacterized protein</fullName>
    </submittedName>
</protein>
<accession>A0A5C5Y8Q2</accession>
<feature type="region of interest" description="Disordered" evidence="1">
    <location>
        <begin position="1"/>
        <end position="24"/>
    </location>
</feature>
<proteinExistence type="predicted"/>
<organism evidence="2 3">
    <name type="scientific">Crateriforma conspicua</name>
    <dbReference type="NCBI Taxonomy" id="2527996"/>
    <lineage>
        <taxon>Bacteria</taxon>
        <taxon>Pseudomonadati</taxon>
        <taxon>Planctomycetota</taxon>
        <taxon>Planctomycetia</taxon>
        <taxon>Planctomycetales</taxon>
        <taxon>Planctomycetaceae</taxon>
        <taxon>Crateriforma</taxon>
    </lineage>
</organism>
<evidence type="ECO:0000313" key="2">
    <source>
        <dbReference type="EMBL" id="TWT71720.1"/>
    </source>
</evidence>
<name>A0A5C5Y8Q2_9PLAN</name>
<comment type="caution">
    <text evidence="2">The sequence shown here is derived from an EMBL/GenBank/DDBJ whole genome shotgun (WGS) entry which is preliminary data.</text>
</comment>
<gene>
    <name evidence="2" type="ORF">Pan14r_40360</name>
</gene>
<evidence type="ECO:0000256" key="1">
    <source>
        <dbReference type="SAM" id="MobiDB-lite"/>
    </source>
</evidence>
<sequence>MPPNTDSAPPTLAASMATPGGSGGVLISIAPDREHPLRCRRREPELRRLPPPNEPPWKDCLRWFASDFVTPAHPAAP</sequence>
<dbReference type="AlphaFoldDB" id="A0A5C5Y8Q2"/>
<dbReference type="Proteomes" id="UP000317238">
    <property type="component" value="Unassembled WGS sequence"/>
</dbReference>
<keyword evidence="3" id="KW-1185">Reference proteome</keyword>
<dbReference type="EMBL" id="SJPL01000001">
    <property type="protein sequence ID" value="TWT71720.1"/>
    <property type="molecule type" value="Genomic_DNA"/>
</dbReference>
<evidence type="ECO:0000313" key="3">
    <source>
        <dbReference type="Proteomes" id="UP000317238"/>
    </source>
</evidence>